<dbReference type="CDD" id="cd08966">
    <property type="entry name" value="EcFpg-like_N"/>
    <property type="match status" value="1"/>
</dbReference>
<comment type="similarity">
    <text evidence="2 15">Belongs to the FPG family.</text>
</comment>
<evidence type="ECO:0000256" key="4">
    <source>
        <dbReference type="ARBA" id="ARBA00022723"/>
    </source>
</evidence>
<feature type="active site" description="Schiff-base intermediate with DNA" evidence="15">
    <location>
        <position position="2"/>
    </location>
</feature>
<feature type="active site" description="Proton donor" evidence="15">
    <location>
        <position position="3"/>
    </location>
</feature>
<dbReference type="EC" id="4.2.99.18" evidence="15"/>
<dbReference type="InterPro" id="IPR010979">
    <property type="entry name" value="Ribosomal_uS13-like_H2TH"/>
</dbReference>
<keyword evidence="5 15" id="KW-0227">DNA damage</keyword>
<dbReference type="Gene3D" id="3.20.190.10">
    <property type="entry name" value="MutM-like, N-terminal"/>
    <property type="match status" value="1"/>
</dbReference>
<dbReference type="GO" id="GO:0008270">
    <property type="term" value="F:zinc ion binding"/>
    <property type="evidence" value="ECO:0007669"/>
    <property type="project" value="UniProtKB-UniRule"/>
</dbReference>
<comment type="subunit">
    <text evidence="3 15">Monomer.</text>
</comment>
<keyword evidence="9 15" id="KW-0238">DNA-binding</keyword>
<keyword evidence="6 15" id="KW-0863">Zinc-finger</keyword>
<dbReference type="HAMAP" id="MF_00103">
    <property type="entry name" value="Fapy_DNA_glycosyl"/>
    <property type="match status" value="1"/>
</dbReference>
<dbReference type="FunFam" id="1.10.8.50:FF:000003">
    <property type="entry name" value="Formamidopyrimidine-DNA glycosylase"/>
    <property type="match status" value="1"/>
</dbReference>
<evidence type="ECO:0000256" key="14">
    <source>
        <dbReference type="ARBA" id="ARBA00044632"/>
    </source>
</evidence>
<sequence>MPELPEVETTLRGISPHIKNQTVHQVIIRQPKLRWLIPAELPQLIEQQTLLNLSRRAKYLLLHFANGTLLIHLGMSGSLRVITDNTPATKHDHFDIIFAHDKRIRLTDPRRFGAVLWLGKDPESHPLISKLGPEPLSTEITANYLYQKSRAKKVSIKQFLMDQSVITGVGNIYCTEALHTAGIRPTRAAGNISLKRYQKLLATIQKILALAIEQGGTTLRDFVGGDGKPGYFKQELSAYGRAGRPCKSCQRTLIEIKQAQRSTVYCTRCQT</sequence>
<gene>
    <name evidence="15 18" type="primary">mutM</name>
    <name evidence="15" type="synonym">fpg</name>
    <name evidence="18" type="ORF">H0A75_04100</name>
</gene>
<dbReference type="InterPro" id="IPR010663">
    <property type="entry name" value="Znf_FPG/IleRS"/>
</dbReference>
<comment type="caution">
    <text evidence="18">The sequence shown here is derived from an EMBL/GenBank/DDBJ whole genome shotgun (WGS) entry which is preliminary data.</text>
</comment>
<dbReference type="InterPro" id="IPR000214">
    <property type="entry name" value="Znf_DNA_glyclase/AP_lyase"/>
</dbReference>
<keyword evidence="10 15" id="KW-0234">DNA repair</keyword>
<feature type="domain" description="FPG-type" evidence="16">
    <location>
        <begin position="237"/>
        <end position="271"/>
    </location>
</feature>
<feature type="binding site" evidence="15">
    <location>
        <position position="110"/>
    </location>
    <ligand>
        <name>DNA</name>
        <dbReference type="ChEBI" id="CHEBI:16991"/>
    </ligand>
</feature>
<dbReference type="Proteomes" id="UP000537890">
    <property type="component" value="Unassembled WGS sequence"/>
</dbReference>
<keyword evidence="12 15" id="KW-0511">Multifunctional enzyme</keyword>
<evidence type="ECO:0000256" key="12">
    <source>
        <dbReference type="ARBA" id="ARBA00023268"/>
    </source>
</evidence>
<keyword evidence="8 15" id="KW-0862">Zinc</keyword>
<accession>A0A7Z0MNG0</accession>
<comment type="catalytic activity">
    <reaction evidence="14 15">
        <text>2'-deoxyribonucleotide-(2'-deoxyribose 5'-phosphate)-2'-deoxyribonucleotide-DNA = a 3'-end 2'-deoxyribonucleotide-(2,3-dehydro-2,3-deoxyribose 5'-phosphate)-DNA + a 5'-end 5'-phospho-2'-deoxyribonucleoside-DNA + H(+)</text>
        <dbReference type="Rhea" id="RHEA:66592"/>
        <dbReference type="Rhea" id="RHEA-COMP:13180"/>
        <dbReference type="Rhea" id="RHEA-COMP:16897"/>
        <dbReference type="Rhea" id="RHEA-COMP:17067"/>
        <dbReference type="ChEBI" id="CHEBI:15378"/>
        <dbReference type="ChEBI" id="CHEBI:136412"/>
        <dbReference type="ChEBI" id="CHEBI:157695"/>
        <dbReference type="ChEBI" id="CHEBI:167181"/>
        <dbReference type="EC" id="4.2.99.18"/>
    </reaction>
</comment>
<dbReference type="InterPro" id="IPR020629">
    <property type="entry name" value="FPG_Glyclase"/>
</dbReference>
<dbReference type="NCBIfam" id="NF002211">
    <property type="entry name" value="PRK01103.1"/>
    <property type="match status" value="1"/>
</dbReference>
<feature type="active site" description="Proton donor; for delta-elimination activity" evidence="15">
    <location>
        <position position="261"/>
    </location>
</feature>
<dbReference type="SMART" id="SM00898">
    <property type="entry name" value="Fapy_DNA_glyco"/>
    <property type="match status" value="1"/>
</dbReference>
<keyword evidence="11 15" id="KW-0456">Lyase</keyword>
<name>A0A7Z0MNG0_9GAMM</name>
<feature type="binding site" evidence="15">
    <location>
        <position position="152"/>
    </location>
    <ligand>
        <name>DNA</name>
        <dbReference type="ChEBI" id="CHEBI:16991"/>
    </ligand>
</feature>
<evidence type="ECO:0000256" key="5">
    <source>
        <dbReference type="ARBA" id="ARBA00022763"/>
    </source>
</evidence>
<organism evidence="18 19">
    <name type="scientific">Candidatus Methanofishera endochildressiae</name>
    <dbReference type="NCBI Taxonomy" id="2738884"/>
    <lineage>
        <taxon>Bacteria</taxon>
        <taxon>Pseudomonadati</taxon>
        <taxon>Pseudomonadota</taxon>
        <taxon>Gammaproteobacteria</taxon>
        <taxon>Candidatus Methanofishera</taxon>
    </lineage>
</organism>
<evidence type="ECO:0000256" key="3">
    <source>
        <dbReference type="ARBA" id="ARBA00011245"/>
    </source>
</evidence>
<evidence type="ECO:0000256" key="9">
    <source>
        <dbReference type="ARBA" id="ARBA00023125"/>
    </source>
</evidence>
<dbReference type="FunFam" id="3.20.190.10:FF:000001">
    <property type="entry name" value="Formamidopyrimidine-DNA glycosylase"/>
    <property type="match status" value="1"/>
</dbReference>
<evidence type="ECO:0000256" key="6">
    <source>
        <dbReference type="ARBA" id="ARBA00022771"/>
    </source>
</evidence>
<dbReference type="PANTHER" id="PTHR22993:SF9">
    <property type="entry name" value="FORMAMIDOPYRIMIDINE-DNA GLYCOSYLASE"/>
    <property type="match status" value="1"/>
</dbReference>
<dbReference type="AlphaFoldDB" id="A0A7Z0MNG0"/>
<dbReference type="Pfam" id="PF06831">
    <property type="entry name" value="H2TH"/>
    <property type="match status" value="1"/>
</dbReference>
<evidence type="ECO:0000256" key="8">
    <source>
        <dbReference type="ARBA" id="ARBA00022833"/>
    </source>
</evidence>
<feature type="active site" description="Proton donor; for beta-elimination activity" evidence="15">
    <location>
        <position position="58"/>
    </location>
</feature>
<evidence type="ECO:0000259" key="16">
    <source>
        <dbReference type="PROSITE" id="PS51066"/>
    </source>
</evidence>
<dbReference type="InterPro" id="IPR035937">
    <property type="entry name" value="FPG_N"/>
</dbReference>
<dbReference type="EC" id="3.2.2.23" evidence="15"/>
<keyword evidence="13 15" id="KW-0326">Glycosidase</keyword>
<dbReference type="SUPFAM" id="SSF57716">
    <property type="entry name" value="Glucocorticoid receptor-like (DNA-binding domain)"/>
    <property type="match status" value="1"/>
</dbReference>
<dbReference type="GO" id="GO:0140078">
    <property type="term" value="F:class I DNA-(apurinic or apyrimidinic site) endonuclease activity"/>
    <property type="evidence" value="ECO:0007669"/>
    <property type="project" value="UniProtKB-EC"/>
</dbReference>
<reference evidence="18 19" key="1">
    <citation type="submission" date="2020-05" db="EMBL/GenBank/DDBJ databases">
        <title>Horizontal transmission and recombination maintain forever young bacterial symbiont genomes.</title>
        <authorList>
            <person name="Russell S.L."/>
            <person name="Pepper-Tunick E."/>
            <person name="Svedberg J."/>
            <person name="Byrne A."/>
            <person name="Ruelas Castillo J."/>
            <person name="Vollmers C."/>
            <person name="Beinart R.A."/>
            <person name="Corbett-Detig R."/>
        </authorList>
    </citation>
    <scope>NUCLEOTIDE SEQUENCE [LARGE SCALE GENOMIC DNA]</scope>
    <source>
        <strain evidence="18">4727-3</strain>
    </source>
</reference>
<feature type="binding site" evidence="15">
    <location>
        <position position="91"/>
    </location>
    <ligand>
        <name>DNA</name>
        <dbReference type="ChEBI" id="CHEBI:16991"/>
    </ligand>
</feature>
<evidence type="ECO:0000256" key="15">
    <source>
        <dbReference type="HAMAP-Rule" id="MF_00103"/>
    </source>
</evidence>
<dbReference type="GO" id="GO:0003684">
    <property type="term" value="F:damaged DNA binding"/>
    <property type="evidence" value="ECO:0007669"/>
    <property type="project" value="InterPro"/>
</dbReference>
<dbReference type="EMBL" id="JACCHS010000056">
    <property type="protein sequence ID" value="NYT46920.1"/>
    <property type="molecule type" value="Genomic_DNA"/>
</dbReference>
<evidence type="ECO:0000256" key="11">
    <source>
        <dbReference type="ARBA" id="ARBA00023239"/>
    </source>
</evidence>
<proteinExistence type="inferred from homology"/>
<dbReference type="Pfam" id="PF06827">
    <property type="entry name" value="zf-FPG_IleRS"/>
    <property type="match status" value="1"/>
</dbReference>
<keyword evidence="7 15" id="KW-0378">Hydrolase</keyword>
<dbReference type="GO" id="GO:0006284">
    <property type="term" value="P:base-excision repair"/>
    <property type="evidence" value="ECO:0007669"/>
    <property type="project" value="InterPro"/>
</dbReference>
<evidence type="ECO:0000256" key="2">
    <source>
        <dbReference type="ARBA" id="ARBA00009409"/>
    </source>
</evidence>
<feature type="domain" description="Formamidopyrimidine-DNA glycosylase catalytic" evidence="17">
    <location>
        <begin position="2"/>
        <end position="113"/>
    </location>
</feature>
<dbReference type="SUPFAM" id="SSF46946">
    <property type="entry name" value="S13-like H2TH domain"/>
    <property type="match status" value="1"/>
</dbReference>
<dbReference type="SUPFAM" id="SSF81624">
    <property type="entry name" value="N-terminal domain of MutM-like DNA repair proteins"/>
    <property type="match status" value="1"/>
</dbReference>
<keyword evidence="4 15" id="KW-0479">Metal-binding</keyword>
<dbReference type="PANTHER" id="PTHR22993">
    <property type="entry name" value="FORMAMIDOPYRIMIDINE-DNA GLYCOSYLASE"/>
    <property type="match status" value="1"/>
</dbReference>
<comment type="cofactor">
    <cofactor evidence="15">
        <name>Zn(2+)</name>
        <dbReference type="ChEBI" id="CHEBI:29105"/>
    </cofactor>
    <text evidence="15">Binds 1 zinc ion per subunit.</text>
</comment>
<dbReference type="Gene3D" id="1.10.8.50">
    <property type="match status" value="1"/>
</dbReference>
<dbReference type="Pfam" id="PF01149">
    <property type="entry name" value="Fapy_DNA_glyco"/>
    <property type="match status" value="1"/>
</dbReference>
<dbReference type="GO" id="GO:0034039">
    <property type="term" value="F:8-oxo-7,8-dihydroguanine DNA N-glycosylase activity"/>
    <property type="evidence" value="ECO:0007669"/>
    <property type="project" value="TreeGrafter"/>
</dbReference>
<dbReference type="InterPro" id="IPR015886">
    <property type="entry name" value="H2TH_FPG"/>
</dbReference>
<evidence type="ECO:0000256" key="13">
    <source>
        <dbReference type="ARBA" id="ARBA00023295"/>
    </source>
</evidence>
<evidence type="ECO:0000256" key="7">
    <source>
        <dbReference type="ARBA" id="ARBA00022801"/>
    </source>
</evidence>
<evidence type="ECO:0000313" key="18">
    <source>
        <dbReference type="EMBL" id="NYT46920.1"/>
    </source>
</evidence>
<dbReference type="PROSITE" id="PS51068">
    <property type="entry name" value="FPG_CAT"/>
    <property type="match status" value="1"/>
</dbReference>
<evidence type="ECO:0000313" key="19">
    <source>
        <dbReference type="Proteomes" id="UP000537890"/>
    </source>
</evidence>
<evidence type="ECO:0000256" key="10">
    <source>
        <dbReference type="ARBA" id="ARBA00023204"/>
    </source>
</evidence>
<comment type="catalytic activity">
    <reaction evidence="1 15">
        <text>Hydrolysis of DNA containing ring-opened 7-methylguanine residues, releasing 2,6-diamino-4-hydroxy-5-(N-methyl)formamidopyrimidine.</text>
        <dbReference type="EC" id="3.2.2.23"/>
    </reaction>
</comment>
<protein>
    <recommendedName>
        <fullName evidence="15">Formamidopyrimidine-DNA glycosylase</fullName>
        <shortName evidence="15">Fapy-DNA glycosylase</shortName>
        <ecNumber evidence="15">3.2.2.23</ecNumber>
    </recommendedName>
    <alternativeName>
        <fullName evidence="15">DNA-(apurinic or apyrimidinic site) lyase MutM</fullName>
        <shortName evidence="15">AP lyase MutM</shortName>
        <ecNumber evidence="15">4.2.99.18</ecNumber>
    </alternativeName>
</protein>
<evidence type="ECO:0000259" key="17">
    <source>
        <dbReference type="PROSITE" id="PS51068"/>
    </source>
</evidence>
<dbReference type="NCBIfam" id="TIGR00577">
    <property type="entry name" value="fpg"/>
    <property type="match status" value="1"/>
</dbReference>
<dbReference type="SMART" id="SM01232">
    <property type="entry name" value="H2TH"/>
    <property type="match status" value="1"/>
</dbReference>
<dbReference type="PROSITE" id="PS51066">
    <property type="entry name" value="ZF_FPG_2"/>
    <property type="match status" value="1"/>
</dbReference>
<comment type="function">
    <text evidence="15">Involved in base excision repair of DNA damaged by oxidation or by mutagenic agents. Acts as DNA glycosylase that recognizes and removes damaged bases. Has a preference for oxidized purines, such as 7,8-dihydro-8-oxoguanine (8-oxoG). Has AP (apurinic/apyrimidinic) lyase activity and introduces nicks in the DNA strand. Cleaves the DNA backbone by beta-delta elimination to generate a single-strand break at the site of the removed base with both 3'- and 5'-phosphates.</text>
</comment>
<evidence type="ECO:0000256" key="1">
    <source>
        <dbReference type="ARBA" id="ARBA00001668"/>
    </source>
</evidence>
<dbReference type="InterPro" id="IPR012319">
    <property type="entry name" value="FPG_cat"/>
</dbReference>